<evidence type="ECO:0000259" key="3">
    <source>
        <dbReference type="Pfam" id="PF03061"/>
    </source>
</evidence>
<dbReference type="Gene3D" id="3.10.129.10">
    <property type="entry name" value="Hotdog Thioesterase"/>
    <property type="match status" value="1"/>
</dbReference>
<dbReference type="InterPro" id="IPR003736">
    <property type="entry name" value="PAAI_dom"/>
</dbReference>
<dbReference type="RefSeq" id="WP_062368343.1">
    <property type="nucleotide sequence ID" value="NZ_LNCD01000003.1"/>
</dbReference>
<dbReference type="InterPro" id="IPR052723">
    <property type="entry name" value="Acyl-CoA_thioesterase_PaaI"/>
</dbReference>
<dbReference type="Proteomes" id="UP000068164">
    <property type="component" value="Unassembled WGS sequence"/>
</dbReference>
<dbReference type="CDD" id="cd03443">
    <property type="entry name" value="PaaI_thioesterase"/>
    <property type="match status" value="1"/>
</dbReference>
<dbReference type="NCBIfam" id="TIGR02286">
    <property type="entry name" value="PaaD"/>
    <property type="match status" value="1"/>
</dbReference>
<dbReference type="AlphaFoldDB" id="A0A109K3B3"/>
<evidence type="ECO:0000256" key="2">
    <source>
        <dbReference type="ARBA" id="ARBA00022801"/>
    </source>
</evidence>
<dbReference type="FunFam" id="3.10.129.10:FF:000022">
    <property type="entry name" value="Phenylacetic acid degradation protein"/>
    <property type="match status" value="1"/>
</dbReference>
<keyword evidence="2" id="KW-0378">Hydrolase</keyword>
<dbReference type="InterPro" id="IPR011973">
    <property type="entry name" value="PaaD"/>
</dbReference>
<dbReference type="InterPro" id="IPR006683">
    <property type="entry name" value="Thioestr_dom"/>
</dbReference>
<comment type="similarity">
    <text evidence="1">Belongs to the thioesterase PaaI family.</text>
</comment>
<accession>A0A109K3B3</accession>
<name>A0A109K3B3_9HYPH</name>
<dbReference type="GO" id="GO:0016289">
    <property type="term" value="F:acyl-CoA hydrolase activity"/>
    <property type="evidence" value="ECO:0007669"/>
    <property type="project" value="UniProtKB-ARBA"/>
</dbReference>
<dbReference type="PANTHER" id="PTHR42856:SF1">
    <property type="entry name" value="ACYL-COENZYME A THIOESTERASE PAAI"/>
    <property type="match status" value="1"/>
</dbReference>
<feature type="domain" description="Thioesterase" evidence="3">
    <location>
        <begin position="56"/>
        <end position="128"/>
    </location>
</feature>
<dbReference type="PANTHER" id="PTHR42856">
    <property type="entry name" value="ACYL-COENZYME A THIOESTERASE PAAI"/>
    <property type="match status" value="1"/>
</dbReference>
<comment type="caution">
    <text evidence="4">The sequence shown here is derived from an EMBL/GenBank/DDBJ whole genome shotgun (WGS) entry which is preliminary data.</text>
</comment>
<proteinExistence type="inferred from homology"/>
<keyword evidence="5" id="KW-1185">Reference proteome</keyword>
<dbReference type="SUPFAM" id="SSF54637">
    <property type="entry name" value="Thioesterase/thiol ester dehydrase-isomerase"/>
    <property type="match status" value="1"/>
</dbReference>
<gene>
    <name evidence="4" type="ORF">AS026_26925</name>
</gene>
<dbReference type="OrthoDB" id="32575at2"/>
<dbReference type="Pfam" id="PF03061">
    <property type="entry name" value="4HBT"/>
    <property type="match status" value="1"/>
</dbReference>
<reference evidence="4 5" key="1">
    <citation type="submission" date="2015-11" db="EMBL/GenBank/DDBJ databases">
        <title>Draft Genome Sequence of the Strain BR 10423 (Rhizobium sp.) isolated from nodules of Mimosa pudica.</title>
        <authorList>
            <person name="Barauna A.C."/>
            <person name="Zilli J.E."/>
            <person name="Simoes-Araujo J.L."/>
            <person name="Reis V.M."/>
            <person name="James E.K."/>
            <person name="Reis F.B.Jr."/>
            <person name="Rouws L.F."/>
            <person name="Passos S.R."/>
            <person name="Gois S.R."/>
        </authorList>
    </citation>
    <scope>NUCLEOTIDE SEQUENCE [LARGE SCALE GENOMIC DNA]</scope>
    <source>
        <strain evidence="4 5">BR10423</strain>
    </source>
</reference>
<dbReference type="EMBL" id="LNCD01000003">
    <property type="protein sequence ID" value="KWV59938.1"/>
    <property type="molecule type" value="Genomic_DNA"/>
</dbReference>
<evidence type="ECO:0000313" key="5">
    <source>
        <dbReference type="Proteomes" id="UP000068164"/>
    </source>
</evidence>
<evidence type="ECO:0000256" key="1">
    <source>
        <dbReference type="ARBA" id="ARBA00008324"/>
    </source>
</evidence>
<sequence>MTDRIILMAQELANACADAMWRDDNASRHLGMAMERVAPGMAVISMVIKPEMTNGHGTCHGGYIFALADSAFAFACNTYNQRAVAQHCSVTYIAPAFAGDRLTATAREVSRRGRGGIYDINVTNQNGEHIAEFRGHSRTVKGTLLPEEA</sequence>
<organism evidence="4 5">
    <name type="scientific">Rhizobium altiplani</name>
    <dbReference type="NCBI Taxonomy" id="1864509"/>
    <lineage>
        <taxon>Bacteria</taxon>
        <taxon>Pseudomonadati</taxon>
        <taxon>Pseudomonadota</taxon>
        <taxon>Alphaproteobacteria</taxon>
        <taxon>Hyphomicrobiales</taxon>
        <taxon>Rhizobiaceae</taxon>
        <taxon>Rhizobium/Agrobacterium group</taxon>
        <taxon>Rhizobium</taxon>
    </lineage>
</organism>
<dbReference type="InterPro" id="IPR029069">
    <property type="entry name" value="HotDog_dom_sf"/>
</dbReference>
<protein>
    <submittedName>
        <fullName evidence="4">Phenylacetic acid degradation protein PaaD</fullName>
    </submittedName>
</protein>
<dbReference type="NCBIfam" id="TIGR00369">
    <property type="entry name" value="unchar_dom_1"/>
    <property type="match status" value="1"/>
</dbReference>
<evidence type="ECO:0000313" key="4">
    <source>
        <dbReference type="EMBL" id="KWV59938.1"/>
    </source>
</evidence>